<dbReference type="InterPro" id="IPR050270">
    <property type="entry name" value="DegV_domain_contain"/>
</dbReference>
<keyword evidence="1" id="KW-0446">Lipid-binding</keyword>
<dbReference type="GO" id="GO:0008289">
    <property type="term" value="F:lipid binding"/>
    <property type="evidence" value="ECO:0007669"/>
    <property type="project" value="UniProtKB-KW"/>
</dbReference>
<evidence type="ECO:0000313" key="2">
    <source>
        <dbReference type="EMBL" id="QDP39674.1"/>
    </source>
</evidence>
<reference evidence="2 3" key="1">
    <citation type="submission" date="2019-07" db="EMBL/GenBank/DDBJ databases">
        <authorList>
            <person name="Li J."/>
        </authorList>
    </citation>
    <scope>NUCLEOTIDE SEQUENCE [LARGE SCALE GENOMIC DNA]</scope>
    <source>
        <strain evidence="2 3">TKL69</strain>
    </source>
</reference>
<dbReference type="PANTHER" id="PTHR33434">
    <property type="entry name" value="DEGV DOMAIN-CONTAINING PROTEIN DR_1986-RELATED"/>
    <property type="match status" value="1"/>
</dbReference>
<gene>
    <name evidence="2" type="ORF">FN924_05465</name>
</gene>
<accession>A0A516KE41</accession>
<dbReference type="OrthoDB" id="1638652at2"/>
<evidence type="ECO:0000313" key="3">
    <source>
        <dbReference type="Proteomes" id="UP000315215"/>
    </source>
</evidence>
<dbReference type="RefSeq" id="WP_143892491.1">
    <property type="nucleotide sequence ID" value="NZ_CP041666.1"/>
</dbReference>
<dbReference type="Pfam" id="PF02645">
    <property type="entry name" value="DegV"/>
    <property type="match status" value="1"/>
</dbReference>
<dbReference type="SUPFAM" id="SSF82549">
    <property type="entry name" value="DAK1/DegV-like"/>
    <property type="match status" value="1"/>
</dbReference>
<proteinExistence type="predicted"/>
<dbReference type="AlphaFoldDB" id="A0A516KE41"/>
<dbReference type="InterPro" id="IPR043168">
    <property type="entry name" value="DegV_C"/>
</dbReference>
<dbReference type="Proteomes" id="UP000315215">
    <property type="component" value="Chromosome"/>
</dbReference>
<keyword evidence="3" id="KW-1185">Reference proteome</keyword>
<dbReference type="EMBL" id="CP041666">
    <property type="protein sequence ID" value="QDP39674.1"/>
    <property type="molecule type" value="Genomic_DNA"/>
</dbReference>
<name>A0A516KE41_9BACI</name>
<dbReference type="Gene3D" id="3.30.1180.10">
    <property type="match status" value="1"/>
</dbReference>
<sequence length="280" mass="31537">MGKIAWITDSASGLSQEFIEKHNIFVLPMNVIVNDISYREDIDITKEEFYEKLKVHGIGAKTSQPTFGEFVNLYEKLKNEYDYGIALHASSELTGTYQSSKSASEMSGFPVEVIDSRIGAYPLGKMMDIGIQLENQGVEYEEIVKTLRTLPSKAQVFLLPESLEQLRRSGRVSAAKSALASIMNIKLMLCFDDGKVVIHDKVRTSNRARKKMNQIISETIEKHRLKELCILHAGVFEQAQQWKEELENIHEQIKFKIETLVPVAGVHTGYGTLGVAWLAN</sequence>
<dbReference type="Gene3D" id="3.40.50.10170">
    <property type="match status" value="1"/>
</dbReference>
<protein>
    <submittedName>
        <fullName evidence="2">DegV family protein</fullName>
    </submittedName>
</protein>
<dbReference type="InterPro" id="IPR003797">
    <property type="entry name" value="DegV"/>
</dbReference>
<organism evidence="2 3">
    <name type="scientific">Radiobacillus deserti</name>
    <dbReference type="NCBI Taxonomy" id="2594883"/>
    <lineage>
        <taxon>Bacteria</taxon>
        <taxon>Bacillati</taxon>
        <taxon>Bacillota</taxon>
        <taxon>Bacilli</taxon>
        <taxon>Bacillales</taxon>
        <taxon>Bacillaceae</taxon>
        <taxon>Radiobacillus</taxon>
    </lineage>
</organism>
<dbReference type="NCBIfam" id="TIGR00762">
    <property type="entry name" value="DegV"/>
    <property type="match status" value="1"/>
</dbReference>
<dbReference type="KEGG" id="aqt:FN924_05465"/>
<dbReference type="PROSITE" id="PS51482">
    <property type="entry name" value="DEGV"/>
    <property type="match status" value="1"/>
</dbReference>
<evidence type="ECO:0000256" key="1">
    <source>
        <dbReference type="ARBA" id="ARBA00023121"/>
    </source>
</evidence>
<dbReference type="PANTHER" id="PTHR33434:SF2">
    <property type="entry name" value="FATTY ACID-BINDING PROTEIN TM_1468"/>
    <property type="match status" value="1"/>
</dbReference>